<dbReference type="OrthoDB" id="979487at2"/>
<sequence>MNKEELIARLDAPIKFQMVADCTSIIESYDVEVDIDDVLDISFHKKKEIAFRAAWMLEYMMTRKAARFCPYVPKLLTLLPKLENQSAMRHYVKIIALVTDRKAFPIYKELVKQIDFEPVIEVLFVWLLEPETLVATKVHCMQALANLVPRYDWIEEELVETIDYLMGVESIAFFARAKMVKKQLKKVAGK</sequence>
<name>A0A4V2MI42_9SPHI</name>
<reference evidence="1 2" key="1">
    <citation type="submission" date="2019-02" db="EMBL/GenBank/DDBJ databases">
        <title>Pedobacter sp. RP-3-8 sp. nov., isolated from Arctic soil.</title>
        <authorList>
            <person name="Dahal R.H."/>
        </authorList>
    </citation>
    <scope>NUCLEOTIDE SEQUENCE [LARGE SCALE GENOMIC DNA]</scope>
    <source>
        <strain evidence="1 2">RP-3-8</strain>
    </source>
</reference>
<protein>
    <recommendedName>
        <fullName evidence="3">Adenylosuccinate lyase</fullName>
    </recommendedName>
</protein>
<organism evidence="1 2">
    <name type="scientific">Pedobacter hiemivivus</name>
    <dbReference type="NCBI Taxonomy" id="2530454"/>
    <lineage>
        <taxon>Bacteria</taxon>
        <taxon>Pseudomonadati</taxon>
        <taxon>Bacteroidota</taxon>
        <taxon>Sphingobacteriia</taxon>
        <taxon>Sphingobacteriales</taxon>
        <taxon>Sphingobacteriaceae</taxon>
        <taxon>Pedobacter</taxon>
    </lineage>
</organism>
<gene>
    <name evidence="1" type="ORF">EZ444_21100</name>
</gene>
<evidence type="ECO:0000313" key="1">
    <source>
        <dbReference type="EMBL" id="TCC88966.1"/>
    </source>
</evidence>
<dbReference type="Proteomes" id="UP000291117">
    <property type="component" value="Unassembled WGS sequence"/>
</dbReference>
<dbReference type="EMBL" id="SJSM01000019">
    <property type="protein sequence ID" value="TCC88966.1"/>
    <property type="molecule type" value="Genomic_DNA"/>
</dbReference>
<evidence type="ECO:0000313" key="2">
    <source>
        <dbReference type="Proteomes" id="UP000291117"/>
    </source>
</evidence>
<evidence type="ECO:0008006" key="3">
    <source>
        <dbReference type="Google" id="ProtNLM"/>
    </source>
</evidence>
<accession>A0A4V2MI42</accession>
<proteinExistence type="predicted"/>
<comment type="caution">
    <text evidence="1">The sequence shown here is derived from an EMBL/GenBank/DDBJ whole genome shotgun (WGS) entry which is preliminary data.</text>
</comment>
<dbReference type="AlphaFoldDB" id="A0A4V2MI42"/>
<keyword evidence="2" id="KW-1185">Reference proteome</keyword>
<dbReference type="RefSeq" id="WP_131611136.1">
    <property type="nucleotide sequence ID" value="NZ_SJSM01000019.1"/>
</dbReference>